<reference evidence="1 2" key="1">
    <citation type="journal article" date="2021" name="J. Hered.">
        <title>A chromosome-level genome assembly of the parasitoid wasp, Cotesia glomerata (Hymenoptera: Braconidae).</title>
        <authorList>
            <person name="Pinto B.J."/>
            <person name="Weis J.J."/>
            <person name="Gamble T."/>
            <person name="Ode P.J."/>
            <person name="Paul R."/>
            <person name="Zaspel J.M."/>
        </authorList>
    </citation>
    <scope>NUCLEOTIDE SEQUENCE [LARGE SCALE GENOMIC DNA]</scope>
    <source>
        <strain evidence="1">CgM1</strain>
    </source>
</reference>
<organism evidence="1 2">
    <name type="scientific">Cotesia glomerata</name>
    <name type="common">Lepidopteran parasitic wasp</name>
    <name type="synonym">Apanteles glomeratus</name>
    <dbReference type="NCBI Taxonomy" id="32391"/>
    <lineage>
        <taxon>Eukaryota</taxon>
        <taxon>Metazoa</taxon>
        <taxon>Ecdysozoa</taxon>
        <taxon>Arthropoda</taxon>
        <taxon>Hexapoda</taxon>
        <taxon>Insecta</taxon>
        <taxon>Pterygota</taxon>
        <taxon>Neoptera</taxon>
        <taxon>Endopterygota</taxon>
        <taxon>Hymenoptera</taxon>
        <taxon>Apocrita</taxon>
        <taxon>Ichneumonoidea</taxon>
        <taxon>Braconidae</taxon>
        <taxon>Microgastrinae</taxon>
        <taxon>Cotesia</taxon>
    </lineage>
</organism>
<evidence type="ECO:0000313" key="2">
    <source>
        <dbReference type="Proteomes" id="UP000826195"/>
    </source>
</evidence>
<dbReference type="EMBL" id="JAHXZJ010001864">
    <property type="protein sequence ID" value="KAH0550412.1"/>
    <property type="molecule type" value="Genomic_DNA"/>
</dbReference>
<gene>
    <name evidence="1" type="ORF">KQX54_019222</name>
</gene>
<accession>A0AAV7IGE4</accession>
<evidence type="ECO:0000313" key="1">
    <source>
        <dbReference type="EMBL" id="KAH0550412.1"/>
    </source>
</evidence>
<protein>
    <submittedName>
        <fullName evidence="1">Uncharacterized protein</fullName>
    </submittedName>
</protein>
<name>A0AAV7IGE4_COTGL</name>
<comment type="caution">
    <text evidence="1">The sequence shown here is derived from an EMBL/GenBank/DDBJ whole genome shotgun (WGS) entry which is preliminary data.</text>
</comment>
<proteinExistence type="predicted"/>
<dbReference type="AlphaFoldDB" id="A0AAV7IGE4"/>
<sequence>MRVLQDPQLEEEVVQENKVCRSLILAQGKRMTQPIAGVHVTVRIIQGITTFEIRRSGTKLPCYYTARVRIESSLGSRSPYSTASKGMCGSRIQGDERLARRSIQLTIHWLSNSLLLPSLNSHYIRFWFIAVLTEVRREKYWRLPSTKFGETRDPGYGNYLLSAPSRPITNLPSTSTSMSHPHFPDTFLASVLLSHLPSKFGALQHNIYACMDKQ</sequence>
<dbReference type="Proteomes" id="UP000826195">
    <property type="component" value="Unassembled WGS sequence"/>
</dbReference>
<keyword evidence="2" id="KW-1185">Reference proteome</keyword>